<organism evidence="1">
    <name type="scientific">Arion vulgaris</name>
    <dbReference type="NCBI Taxonomy" id="1028688"/>
    <lineage>
        <taxon>Eukaryota</taxon>
        <taxon>Metazoa</taxon>
        <taxon>Spiralia</taxon>
        <taxon>Lophotrochozoa</taxon>
        <taxon>Mollusca</taxon>
        <taxon>Gastropoda</taxon>
        <taxon>Heterobranchia</taxon>
        <taxon>Euthyneura</taxon>
        <taxon>Panpulmonata</taxon>
        <taxon>Eupulmonata</taxon>
        <taxon>Stylommatophora</taxon>
        <taxon>Helicina</taxon>
        <taxon>Arionoidea</taxon>
        <taxon>Arionidae</taxon>
        <taxon>Arion</taxon>
    </lineage>
</organism>
<sequence>MVKNHCKNIQIGSRMVLMTTRKLVSGIHVLNSFVINVKRHTTQLETGVGPPGLSMLSKVASNPSTVRLIFFCWSNNKNKPNYVRQNSITKKAG</sequence>
<accession>A0A0B6Y7Y8</accession>
<proteinExistence type="predicted"/>
<protein>
    <submittedName>
        <fullName evidence="1">Uncharacterized protein</fullName>
    </submittedName>
</protein>
<dbReference type="EMBL" id="HACG01005414">
    <property type="protein sequence ID" value="CEK52279.1"/>
    <property type="molecule type" value="Transcribed_RNA"/>
</dbReference>
<evidence type="ECO:0000313" key="1">
    <source>
        <dbReference type="EMBL" id="CEK52279.1"/>
    </source>
</evidence>
<dbReference type="AlphaFoldDB" id="A0A0B6Y7Y8"/>
<name>A0A0B6Y7Y8_9EUPU</name>
<gene>
    <name evidence="1" type="primary">ORF16153</name>
</gene>
<reference evidence="1" key="1">
    <citation type="submission" date="2014-12" db="EMBL/GenBank/DDBJ databases">
        <title>Insight into the proteome of Arion vulgaris.</title>
        <authorList>
            <person name="Aradska J."/>
            <person name="Bulat T."/>
            <person name="Smidak R."/>
            <person name="Sarate P."/>
            <person name="Gangsoo J."/>
            <person name="Sialana F."/>
            <person name="Bilban M."/>
            <person name="Lubec G."/>
        </authorList>
    </citation>
    <scope>NUCLEOTIDE SEQUENCE</scope>
    <source>
        <tissue evidence="1">Skin</tissue>
    </source>
</reference>